<reference evidence="2" key="1">
    <citation type="submission" date="2025-08" db="UniProtKB">
        <authorList>
            <consortium name="RefSeq"/>
        </authorList>
    </citation>
    <scope>IDENTIFICATION</scope>
    <source>
        <tissue evidence="2">Liver</tissue>
    </source>
</reference>
<dbReference type="PANTHER" id="PTHR44269">
    <property type="entry name" value="DEHYDROGENASE/REDUCTASE SDR FAMILY MEMBER 7-RELATED"/>
    <property type="match status" value="1"/>
</dbReference>
<keyword evidence="1" id="KW-1185">Reference proteome</keyword>
<dbReference type="RefSeq" id="XP_040598881.1">
    <property type="nucleotide sequence ID" value="XM_040742947.1"/>
</dbReference>
<dbReference type="SUPFAM" id="SSF51735">
    <property type="entry name" value="NAD(P)-binding Rossmann-fold domains"/>
    <property type="match status" value="1"/>
</dbReference>
<accession>A0ABM2XD35</accession>
<dbReference type="Pfam" id="PF00106">
    <property type="entry name" value="adh_short"/>
    <property type="match status" value="1"/>
</dbReference>
<dbReference type="GeneID" id="101828166"/>
<evidence type="ECO:0000313" key="2">
    <source>
        <dbReference type="RefSeq" id="XP_040598881.1"/>
    </source>
</evidence>
<dbReference type="Proteomes" id="UP000886700">
    <property type="component" value="Unplaced"/>
</dbReference>
<name>A0ABM2XD35_MESAU</name>
<sequence length="258" mass="29557">MSWELLLWLLALCALILPLVQFLRFLRADADLTLLWAEWQGRRPEWELTDMVVWVTGASSGIGEELALQLSKLGVSLVLSARRVQELERVKRRCLENGNLKEKDILVLPLDLTDTNSHEAATKAVLQEFGKGFFSALQCELIQYPGITFCNVYPGPVQSNIVKNALTEEVTKPMKTGMDQSYKMPTSRCVRLMLIAMANDLKEVWISDHPVLMGAYMWQYMPTWALWLTSKLGKKRMQNFKNGLDPDSSYKIWKTKRD</sequence>
<evidence type="ECO:0000313" key="1">
    <source>
        <dbReference type="Proteomes" id="UP000886700"/>
    </source>
</evidence>
<protein>
    <submittedName>
        <fullName evidence="2">Dehydrogenase/reductase SDR family member 7 isoform X2</fullName>
    </submittedName>
</protein>
<dbReference type="Gene3D" id="3.40.50.720">
    <property type="entry name" value="NAD(P)-binding Rossmann-like Domain"/>
    <property type="match status" value="1"/>
</dbReference>
<dbReference type="PANTHER" id="PTHR44269:SF3">
    <property type="entry name" value="DEHYDROGENASE_REDUCTASE SDR FAMILY MEMBER 7"/>
    <property type="match status" value="1"/>
</dbReference>
<dbReference type="InterPro" id="IPR036291">
    <property type="entry name" value="NAD(P)-bd_dom_sf"/>
</dbReference>
<dbReference type="InterPro" id="IPR002347">
    <property type="entry name" value="SDR_fam"/>
</dbReference>
<organism evidence="1 2">
    <name type="scientific">Mesocricetus auratus</name>
    <name type="common">Golden hamster</name>
    <dbReference type="NCBI Taxonomy" id="10036"/>
    <lineage>
        <taxon>Eukaryota</taxon>
        <taxon>Metazoa</taxon>
        <taxon>Chordata</taxon>
        <taxon>Craniata</taxon>
        <taxon>Vertebrata</taxon>
        <taxon>Euteleostomi</taxon>
        <taxon>Mammalia</taxon>
        <taxon>Eutheria</taxon>
        <taxon>Euarchontoglires</taxon>
        <taxon>Glires</taxon>
        <taxon>Rodentia</taxon>
        <taxon>Myomorpha</taxon>
        <taxon>Muroidea</taxon>
        <taxon>Cricetidae</taxon>
        <taxon>Cricetinae</taxon>
        <taxon>Mesocricetus</taxon>
    </lineage>
</organism>
<proteinExistence type="predicted"/>
<gene>
    <name evidence="2" type="primary">LOC101828166</name>
</gene>
<dbReference type="InterPro" id="IPR053011">
    <property type="entry name" value="SDR_family_member_7"/>
</dbReference>